<dbReference type="EMBL" id="JANRMI010000005">
    <property type="protein sequence ID" value="MDG0818034.1"/>
    <property type="molecule type" value="Genomic_DNA"/>
</dbReference>
<dbReference type="InterPro" id="IPR015421">
    <property type="entry name" value="PyrdxlP-dep_Trfase_major"/>
</dbReference>
<keyword evidence="4" id="KW-0032">Aminotransferase</keyword>
<keyword evidence="4" id="KW-0808">Transferase</keyword>
<dbReference type="SUPFAM" id="SSF53383">
    <property type="entry name" value="PLP-dependent transferases"/>
    <property type="match status" value="1"/>
</dbReference>
<comment type="similarity">
    <text evidence="3">Belongs to the trans-sulfuration enzymes family.</text>
</comment>
<proteinExistence type="inferred from homology"/>
<accession>A0ABT6DN41</accession>
<dbReference type="InterPro" id="IPR000277">
    <property type="entry name" value="Cys/Met-Metab_PyrdxlP-dep_enz"/>
</dbReference>
<dbReference type="InterPro" id="IPR015422">
    <property type="entry name" value="PyrdxlP-dep_Trfase_small"/>
</dbReference>
<sequence>MTKKKSSSQSKTSPKTYARSLRTKAIHGEALSKSWEFSHHLIPPMTASTTFRLDSLQRGAEGFSTFGAQKGATDKPIWIYDRLEEPTTKMLEDQLAVLEKGECAITFGSGMGAIASTLMSLLKSNQKIVAHRTLYGCTYSLITNWLPRFNIQHSLIDVNDLVALEKELQDPATRIVYFESVSNPILEIADLEKIAQLVKNANKKRTKDNRIYTVVDNTFATPWALRPIEWNIDFVIQSLTKNISGFGTEMGGAVIAPKEHESILRVARKDFGAIIHPYSAWHILVYGISTQAIRFEQQQESALKIAQFLEKHPKVERVIYPGLKSHPQFKEAKKYLKSPEGKFAPGTMISFQLKGNMKKCEKFVDDIAKNSYAITLAVSLGLTKTLIEVPGYMTHSAIPNDKREESGIDPRAIRLSLGLENVKDIIQDLQTALAKV</sequence>
<dbReference type="Proteomes" id="UP001152321">
    <property type="component" value="Unassembled WGS sequence"/>
</dbReference>
<evidence type="ECO:0000313" key="5">
    <source>
        <dbReference type="Proteomes" id="UP001152321"/>
    </source>
</evidence>
<comment type="cofactor">
    <cofactor evidence="1 3">
        <name>pyridoxal 5'-phosphate</name>
        <dbReference type="ChEBI" id="CHEBI:597326"/>
    </cofactor>
</comment>
<dbReference type="RefSeq" id="WP_277579510.1">
    <property type="nucleotide sequence ID" value="NZ_JANRMI010000005.1"/>
</dbReference>
<dbReference type="PANTHER" id="PTHR11808:SF80">
    <property type="entry name" value="CYSTATHIONINE GAMMA-LYASE"/>
    <property type="match status" value="1"/>
</dbReference>
<evidence type="ECO:0000256" key="2">
    <source>
        <dbReference type="ARBA" id="ARBA00022898"/>
    </source>
</evidence>
<evidence type="ECO:0000256" key="1">
    <source>
        <dbReference type="ARBA" id="ARBA00001933"/>
    </source>
</evidence>
<evidence type="ECO:0000313" key="4">
    <source>
        <dbReference type="EMBL" id="MDG0818034.1"/>
    </source>
</evidence>
<dbReference type="Gene3D" id="3.90.1150.10">
    <property type="entry name" value="Aspartate Aminotransferase, domain 1"/>
    <property type="match status" value="1"/>
</dbReference>
<comment type="caution">
    <text evidence="4">The sequence shown here is derived from an EMBL/GenBank/DDBJ whole genome shotgun (WGS) entry which is preliminary data.</text>
</comment>
<dbReference type="Gene3D" id="3.40.640.10">
    <property type="entry name" value="Type I PLP-dependent aspartate aminotransferase-like (Major domain)"/>
    <property type="match status" value="1"/>
</dbReference>
<organism evidence="4 5">
    <name type="scientific">Bdellovibrio svalbardensis</name>
    <dbReference type="NCBI Taxonomy" id="2972972"/>
    <lineage>
        <taxon>Bacteria</taxon>
        <taxon>Pseudomonadati</taxon>
        <taxon>Bdellovibrionota</taxon>
        <taxon>Bdellovibrionia</taxon>
        <taxon>Bdellovibrionales</taxon>
        <taxon>Pseudobdellovibrionaceae</taxon>
        <taxon>Bdellovibrio</taxon>
    </lineage>
</organism>
<dbReference type="PANTHER" id="PTHR11808">
    <property type="entry name" value="TRANS-SULFURATION ENZYME FAMILY MEMBER"/>
    <property type="match status" value="1"/>
</dbReference>
<reference evidence="4" key="1">
    <citation type="submission" date="2022-08" db="EMBL/GenBank/DDBJ databases">
        <title>Novel Bdellovibrio Species Isolated from Svalbard: Designation Bdellovibrio svalbardensis.</title>
        <authorList>
            <person name="Mitchell R.J."/>
            <person name="Choi S.Y."/>
        </authorList>
    </citation>
    <scope>NUCLEOTIDE SEQUENCE</scope>
    <source>
        <strain evidence="4">PAP01</strain>
    </source>
</reference>
<dbReference type="Pfam" id="PF01053">
    <property type="entry name" value="Cys_Met_Meta_PP"/>
    <property type="match status" value="1"/>
</dbReference>
<gene>
    <name evidence="4" type="ORF">NWE73_16745</name>
</gene>
<protein>
    <submittedName>
        <fullName evidence="4">Aminotransferase class I/II-fold pyridoxal phosphate-dependent enzyme</fullName>
    </submittedName>
</protein>
<keyword evidence="2 3" id="KW-0663">Pyridoxal phosphate</keyword>
<keyword evidence="5" id="KW-1185">Reference proteome</keyword>
<evidence type="ECO:0000256" key="3">
    <source>
        <dbReference type="RuleBase" id="RU362118"/>
    </source>
</evidence>
<dbReference type="PIRSF" id="PIRSF001434">
    <property type="entry name" value="CGS"/>
    <property type="match status" value="1"/>
</dbReference>
<dbReference type="InterPro" id="IPR015424">
    <property type="entry name" value="PyrdxlP-dep_Trfase"/>
</dbReference>
<name>A0ABT6DN41_9BACT</name>
<dbReference type="GO" id="GO:0008483">
    <property type="term" value="F:transaminase activity"/>
    <property type="evidence" value="ECO:0007669"/>
    <property type="project" value="UniProtKB-KW"/>
</dbReference>